<gene>
    <name evidence="2" type="ORF">GHK62_07710</name>
</gene>
<keyword evidence="3" id="KW-1185">Reference proteome</keyword>
<comment type="caution">
    <text evidence="2">The sequence shown here is derived from an EMBL/GenBank/DDBJ whole genome shotgun (WGS) entry which is preliminary data.</text>
</comment>
<dbReference type="InterPro" id="IPR012902">
    <property type="entry name" value="N_methyl_site"/>
</dbReference>
<evidence type="ECO:0000313" key="2">
    <source>
        <dbReference type="EMBL" id="MQX14650.1"/>
    </source>
</evidence>
<dbReference type="RefSeq" id="WP_153437806.1">
    <property type="nucleotide sequence ID" value="NZ_JACIGA010000008.1"/>
</dbReference>
<dbReference type="NCBIfam" id="TIGR02532">
    <property type="entry name" value="IV_pilin_GFxxxE"/>
    <property type="match status" value="1"/>
</dbReference>
<evidence type="ECO:0000256" key="1">
    <source>
        <dbReference type="SAM" id="Phobius"/>
    </source>
</evidence>
<proteinExistence type="predicted"/>
<dbReference type="SUPFAM" id="SSF54523">
    <property type="entry name" value="Pili subunits"/>
    <property type="match status" value="1"/>
</dbReference>
<keyword evidence="1" id="KW-1133">Transmembrane helix</keyword>
<dbReference type="Pfam" id="PF07963">
    <property type="entry name" value="N_methyl"/>
    <property type="match status" value="1"/>
</dbReference>
<keyword evidence="1" id="KW-0472">Membrane</keyword>
<feature type="transmembrane region" description="Helical" evidence="1">
    <location>
        <begin position="31"/>
        <end position="52"/>
    </location>
</feature>
<keyword evidence="1" id="KW-0812">Transmembrane</keyword>
<sequence length="222" mass="24163">MSITDASVVAASRLNGSCVPPTPLSSASQCGYTLVEVLVVLAIASIMAAMMIGGVRQLQGLLHQGERSATQSIVDAVADRVADDLAGALELPLLGSASDQPAAMVGSPHEVRFNAVVRTGFRKRALREVVFSVEALQRTLVRTSLPRRLGEAERTRRTEKHVLHPDITEITFRYMTRETNGKPAWLDDWSGRTFLPIAVQFQIELSARGEQIKASRTVGMLR</sequence>
<protein>
    <submittedName>
        <fullName evidence="2">Prepilin-type N-terminal cleavage/methylation domain-containing protein</fullName>
    </submittedName>
</protein>
<dbReference type="InterPro" id="IPR045584">
    <property type="entry name" value="Pilin-like"/>
</dbReference>
<evidence type="ECO:0000313" key="3">
    <source>
        <dbReference type="Proteomes" id="UP000439983"/>
    </source>
</evidence>
<dbReference type="EMBL" id="WITC01000033">
    <property type="protein sequence ID" value="MQX14650.1"/>
    <property type="molecule type" value="Genomic_DNA"/>
</dbReference>
<dbReference type="OrthoDB" id="8446434at2"/>
<dbReference type="AlphaFoldDB" id="A0A6N7LBH7"/>
<name>A0A6N7LBH7_SINTE</name>
<accession>A0A6N7LBH7</accession>
<dbReference type="Proteomes" id="UP000439983">
    <property type="component" value="Unassembled WGS sequence"/>
</dbReference>
<organism evidence="2 3">
    <name type="scientific">Sinorhizobium terangae</name>
    <dbReference type="NCBI Taxonomy" id="110322"/>
    <lineage>
        <taxon>Bacteria</taxon>
        <taxon>Pseudomonadati</taxon>
        <taxon>Pseudomonadota</taxon>
        <taxon>Alphaproteobacteria</taxon>
        <taxon>Hyphomicrobiales</taxon>
        <taxon>Rhizobiaceae</taxon>
        <taxon>Sinorhizobium/Ensifer group</taxon>
        <taxon>Sinorhizobium</taxon>
    </lineage>
</organism>
<reference evidence="2 3" key="1">
    <citation type="journal article" date="2013" name="Genome Biol.">
        <title>Comparative genomics of the core and accessory genomes of 48 Sinorhizobium strains comprising five genospecies.</title>
        <authorList>
            <person name="Sugawara M."/>
            <person name="Epstein B."/>
            <person name="Badgley B.D."/>
            <person name="Unno T."/>
            <person name="Xu L."/>
            <person name="Reese J."/>
            <person name="Gyaneshwar P."/>
            <person name="Denny R."/>
            <person name="Mudge J."/>
            <person name="Bharti A.K."/>
            <person name="Farmer A.D."/>
            <person name="May G.D."/>
            <person name="Woodward J.E."/>
            <person name="Medigue C."/>
            <person name="Vallenet D."/>
            <person name="Lajus A."/>
            <person name="Rouy Z."/>
            <person name="Martinez-Vaz B."/>
            <person name="Tiffin P."/>
            <person name="Young N.D."/>
            <person name="Sadowsky M.J."/>
        </authorList>
    </citation>
    <scope>NUCLEOTIDE SEQUENCE [LARGE SCALE GENOMIC DNA]</scope>
    <source>
        <strain evidence="2 3">USDA4894</strain>
    </source>
</reference>